<dbReference type="Proteomes" id="UP000621516">
    <property type="component" value="Unassembled WGS sequence"/>
</dbReference>
<keyword evidence="1" id="KW-0472">Membrane</keyword>
<protein>
    <submittedName>
        <fullName evidence="2">Riboflavin synthase subunit beta</fullName>
    </submittedName>
</protein>
<evidence type="ECO:0000313" key="3">
    <source>
        <dbReference type="Proteomes" id="UP000621516"/>
    </source>
</evidence>
<accession>A0A8J6Q3Q7</accession>
<dbReference type="EMBL" id="JACVXD010000009">
    <property type="protein sequence ID" value="MBD0824985.1"/>
    <property type="molecule type" value="Genomic_DNA"/>
</dbReference>
<sequence length="94" mass="11085">MGIFKTRKNKKFSYTPRYFNGGEEGNPFEIKHRFDEYRKTVGGNTNLKTKLINALDDLKHNQDKDANRRILIIVAILVLIFLFIIDFDLSIFFK</sequence>
<reference evidence="2 3" key="1">
    <citation type="journal article" date="2018" name="J. Microbiol.">
        <title>Aestuariibaculum marinum sp. nov., a marine bacterium isolated from seawater in South Korea.</title>
        <authorList>
            <person name="Choi J."/>
            <person name="Lee D."/>
            <person name="Jang J.H."/>
            <person name="Cha S."/>
            <person name="Seo T."/>
        </authorList>
    </citation>
    <scope>NUCLEOTIDE SEQUENCE [LARGE SCALE GENOMIC DNA]</scope>
    <source>
        <strain evidence="2 3">IP7</strain>
    </source>
</reference>
<evidence type="ECO:0000313" key="2">
    <source>
        <dbReference type="EMBL" id="MBD0824985.1"/>
    </source>
</evidence>
<keyword evidence="1" id="KW-1133">Transmembrane helix</keyword>
<feature type="transmembrane region" description="Helical" evidence="1">
    <location>
        <begin position="70"/>
        <end position="93"/>
    </location>
</feature>
<gene>
    <name evidence="2" type="ORF">ICJ85_13265</name>
</gene>
<comment type="caution">
    <text evidence="2">The sequence shown here is derived from an EMBL/GenBank/DDBJ whole genome shotgun (WGS) entry which is preliminary data.</text>
</comment>
<evidence type="ECO:0000256" key="1">
    <source>
        <dbReference type="SAM" id="Phobius"/>
    </source>
</evidence>
<dbReference type="AlphaFoldDB" id="A0A8J6Q3Q7"/>
<name>A0A8J6Q3Q7_9FLAO</name>
<keyword evidence="1" id="KW-0812">Transmembrane</keyword>
<keyword evidence="3" id="KW-1185">Reference proteome</keyword>
<proteinExistence type="predicted"/>
<organism evidence="2 3">
    <name type="scientific">Aestuariibaculum marinum</name>
    <dbReference type="NCBI Taxonomy" id="2683592"/>
    <lineage>
        <taxon>Bacteria</taxon>
        <taxon>Pseudomonadati</taxon>
        <taxon>Bacteroidota</taxon>
        <taxon>Flavobacteriia</taxon>
        <taxon>Flavobacteriales</taxon>
        <taxon>Flavobacteriaceae</taxon>
    </lineage>
</organism>
<dbReference type="RefSeq" id="WP_188224281.1">
    <property type="nucleotide sequence ID" value="NZ_JACVXD010000009.1"/>
</dbReference>